<dbReference type="OrthoDB" id="5376312at2759"/>
<proteinExistence type="predicted"/>
<keyword evidence="2" id="KW-0812">Transmembrane</keyword>
<feature type="compositionally biased region" description="Basic and acidic residues" evidence="1">
    <location>
        <begin position="269"/>
        <end position="281"/>
    </location>
</feature>
<feature type="compositionally biased region" description="Polar residues" evidence="1">
    <location>
        <begin position="412"/>
        <end position="428"/>
    </location>
</feature>
<accession>A0A5J5EZD3</accession>
<feature type="compositionally biased region" description="Polar residues" evidence="1">
    <location>
        <begin position="94"/>
        <end position="108"/>
    </location>
</feature>
<comment type="caution">
    <text evidence="3">The sequence shown here is derived from an EMBL/GenBank/DDBJ whole genome shotgun (WGS) entry which is preliminary data.</text>
</comment>
<gene>
    <name evidence="3" type="ORF">FN846DRAFT_680638</name>
</gene>
<dbReference type="Proteomes" id="UP000326924">
    <property type="component" value="Unassembled WGS sequence"/>
</dbReference>
<evidence type="ECO:0000256" key="2">
    <source>
        <dbReference type="SAM" id="Phobius"/>
    </source>
</evidence>
<keyword evidence="2" id="KW-1133">Transmembrane helix</keyword>
<dbReference type="AlphaFoldDB" id="A0A5J5EZD3"/>
<evidence type="ECO:0000256" key="1">
    <source>
        <dbReference type="SAM" id="MobiDB-lite"/>
    </source>
</evidence>
<name>A0A5J5EZD3_9PEZI</name>
<keyword evidence="4" id="KW-1185">Reference proteome</keyword>
<feature type="region of interest" description="Disordered" evidence="1">
    <location>
        <begin position="212"/>
        <end position="232"/>
    </location>
</feature>
<evidence type="ECO:0000313" key="4">
    <source>
        <dbReference type="Proteomes" id="UP000326924"/>
    </source>
</evidence>
<keyword evidence="2" id="KW-0472">Membrane</keyword>
<feature type="region of interest" description="Disordered" evidence="1">
    <location>
        <begin position="332"/>
        <end position="440"/>
    </location>
</feature>
<dbReference type="EMBL" id="VXIS01000070">
    <property type="protein sequence ID" value="KAA8908209.1"/>
    <property type="molecule type" value="Genomic_DNA"/>
</dbReference>
<sequence>MPPVSALSMRIPRRPSSSIPEQLRESKLQLLRRDNESGGSGETKALIIAVVFVAVVAVLFLGYLLLRHCRKRRQEPPGFLPERLKKRWRGWQPGTYTNPGPTARLPSTRSRNRRTQREQRQQQHQQVGVDRHTSVRSVMTLPEYRPIAAADRERTIGREGERGGIDVVIEFPETADEEEERREEHMQTLYEIRLARQLERAAQRESGEVFAASANGRPGSSTSSIRLVTPDPPSSAAQLMAALASITERERRLSKVQYAEIGVARHDGTRVRPSMDSDRPLLEGPGAMSTGGASIRSAYHAHGRTDSGTSYVTGIGTPERRGSEEIIRMGSARPSMETRPSMDNRAEGGPSLNVGRESQDGILPPPPPFPEIAEPPVAYDGADWGPPPDYTSPVETSNHHIEGLPVLRIDTGTPTPGVSRAPSPTRQPTVRRVSDDNATS</sequence>
<feature type="region of interest" description="Disordered" evidence="1">
    <location>
        <begin position="90"/>
        <end position="133"/>
    </location>
</feature>
<protein>
    <submittedName>
        <fullName evidence="3">Uncharacterized protein</fullName>
    </submittedName>
</protein>
<reference evidence="3 4" key="1">
    <citation type="submission" date="2019-09" db="EMBL/GenBank/DDBJ databases">
        <title>Draft genome of the ectomycorrhizal ascomycete Sphaerosporella brunnea.</title>
        <authorList>
            <consortium name="DOE Joint Genome Institute"/>
            <person name="Benucci G.M."/>
            <person name="Marozzi G."/>
            <person name="Antonielli L."/>
            <person name="Sanchez S."/>
            <person name="Marco P."/>
            <person name="Wang X."/>
            <person name="Falini L.B."/>
            <person name="Barry K."/>
            <person name="Haridas S."/>
            <person name="Lipzen A."/>
            <person name="Labutti K."/>
            <person name="Grigoriev I.V."/>
            <person name="Murat C."/>
            <person name="Martin F."/>
            <person name="Albertini E."/>
            <person name="Donnini D."/>
            <person name="Bonito G."/>
        </authorList>
    </citation>
    <scope>NUCLEOTIDE SEQUENCE [LARGE SCALE GENOMIC DNA]</scope>
    <source>
        <strain evidence="3 4">Sb_GMNB300</strain>
    </source>
</reference>
<evidence type="ECO:0000313" key="3">
    <source>
        <dbReference type="EMBL" id="KAA8908209.1"/>
    </source>
</evidence>
<feature type="region of interest" description="Disordered" evidence="1">
    <location>
        <begin position="269"/>
        <end position="290"/>
    </location>
</feature>
<feature type="transmembrane region" description="Helical" evidence="2">
    <location>
        <begin position="45"/>
        <end position="66"/>
    </location>
</feature>
<dbReference type="InParanoid" id="A0A5J5EZD3"/>
<organism evidence="3 4">
    <name type="scientific">Sphaerosporella brunnea</name>
    <dbReference type="NCBI Taxonomy" id="1250544"/>
    <lineage>
        <taxon>Eukaryota</taxon>
        <taxon>Fungi</taxon>
        <taxon>Dikarya</taxon>
        <taxon>Ascomycota</taxon>
        <taxon>Pezizomycotina</taxon>
        <taxon>Pezizomycetes</taxon>
        <taxon>Pezizales</taxon>
        <taxon>Pyronemataceae</taxon>
        <taxon>Sphaerosporella</taxon>
    </lineage>
</organism>